<protein>
    <recommendedName>
        <fullName evidence="4">Methyltransferase type 11 domain-containing protein</fullName>
    </recommendedName>
</protein>
<dbReference type="PANTHER" id="PTHR44942">
    <property type="entry name" value="METHYLTRANSF_11 DOMAIN-CONTAINING PROTEIN"/>
    <property type="match status" value="1"/>
</dbReference>
<dbReference type="GO" id="GO:0032259">
    <property type="term" value="P:methylation"/>
    <property type="evidence" value="ECO:0007669"/>
    <property type="project" value="UniProtKB-KW"/>
</dbReference>
<sequence>MASKDGKKLKLGFVEEEEEYPNVSPKKSVKKGKPQNIFDLDLSPSSGSHEKEYRKLSLNIMEGKINLDAELYSLQPIPFQTVKLFLTKTLPELGWGQSNEEETLFDAGCGPGGTTTKLILPLFPRLKKCFAVDILPGMIDSAKKHNFDPKIEYSVANLADWSSLEHFENQITKFVSVYCFHWLKDPRKGFENAFRLLKPGGEAAITCVLESSYYSTLIEMHNNPEWTNLFQNVDYVPTFQKYKHDGAYCKKMAEDIGFEVLYCKDEKKTNVFRSDKERKDFFWSICVLRPYIHSDRKKAFEQEFLEVLDKLNDIKDASLLLQKDKILEIVIKKPEF</sequence>
<dbReference type="InterPro" id="IPR029063">
    <property type="entry name" value="SAM-dependent_MTases_sf"/>
</dbReference>
<evidence type="ECO:0000256" key="3">
    <source>
        <dbReference type="ARBA" id="ARBA00022679"/>
    </source>
</evidence>
<accession>A0A8X6VRY2</accession>
<dbReference type="AlphaFoldDB" id="A0A8X6VRY2"/>
<evidence type="ECO:0000256" key="1">
    <source>
        <dbReference type="ARBA" id="ARBA00008361"/>
    </source>
</evidence>
<dbReference type="Gene3D" id="3.40.50.150">
    <property type="entry name" value="Vaccinia Virus protein VP39"/>
    <property type="match status" value="1"/>
</dbReference>
<proteinExistence type="inferred from homology"/>
<evidence type="ECO:0000256" key="2">
    <source>
        <dbReference type="ARBA" id="ARBA00022603"/>
    </source>
</evidence>
<name>A0A8X6VRY2_TRICX</name>
<feature type="domain" description="Methyltransferase type 11" evidence="4">
    <location>
        <begin position="106"/>
        <end position="204"/>
    </location>
</feature>
<keyword evidence="6" id="KW-1185">Reference proteome</keyword>
<keyword evidence="3" id="KW-0808">Transferase</keyword>
<dbReference type="Pfam" id="PF08241">
    <property type="entry name" value="Methyltransf_11"/>
    <property type="match status" value="1"/>
</dbReference>
<reference evidence="5" key="1">
    <citation type="submission" date="2020-08" db="EMBL/GenBank/DDBJ databases">
        <title>Multicomponent nature underlies the extraordinary mechanical properties of spider dragline silk.</title>
        <authorList>
            <person name="Kono N."/>
            <person name="Nakamura H."/>
            <person name="Mori M."/>
            <person name="Yoshida Y."/>
            <person name="Ohtoshi R."/>
            <person name="Malay A.D."/>
            <person name="Moran D.A.P."/>
            <person name="Tomita M."/>
            <person name="Numata K."/>
            <person name="Arakawa K."/>
        </authorList>
    </citation>
    <scope>NUCLEOTIDE SEQUENCE</scope>
</reference>
<evidence type="ECO:0000313" key="6">
    <source>
        <dbReference type="Proteomes" id="UP000887159"/>
    </source>
</evidence>
<keyword evidence="2" id="KW-0489">Methyltransferase</keyword>
<comment type="similarity">
    <text evidence="1">Belongs to the methyltransferase superfamily.</text>
</comment>
<gene>
    <name evidence="5" type="ORF">TNCV_2399901</name>
</gene>
<evidence type="ECO:0000313" key="5">
    <source>
        <dbReference type="EMBL" id="GFY18770.1"/>
    </source>
</evidence>
<dbReference type="Proteomes" id="UP000887159">
    <property type="component" value="Unassembled WGS sequence"/>
</dbReference>
<dbReference type="PANTHER" id="PTHR44942:SF4">
    <property type="entry name" value="METHYLTRANSFERASE TYPE 11 DOMAIN-CONTAINING PROTEIN"/>
    <property type="match status" value="1"/>
</dbReference>
<organism evidence="5 6">
    <name type="scientific">Trichonephila clavipes</name>
    <name type="common">Golden silk orbweaver</name>
    <name type="synonym">Nephila clavipes</name>
    <dbReference type="NCBI Taxonomy" id="2585209"/>
    <lineage>
        <taxon>Eukaryota</taxon>
        <taxon>Metazoa</taxon>
        <taxon>Ecdysozoa</taxon>
        <taxon>Arthropoda</taxon>
        <taxon>Chelicerata</taxon>
        <taxon>Arachnida</taxon>
        <taxon>Araneae</taxon>
        <taxon>Araneomorphae</taxon>
        <taxon>Entelegynae</taxon>
        <taxon>Araneoidea</taxon>
        <taxon>Nephilidae</taxon>
        <taxon>Trichonephila</taxon>
    </lineage>
</organism>
<dbReference type="EMBL" id="BMAU01021349">
    <property type="protein sequence ID" value="GFY18770.1"/>
    <property type="molecule type" value="Genomic_DNA"/>
</dbReference>
<dbReference type="SUPFAM" id="SSF53335">
    <property type="entry name" value="S-adenosyl-L-methionine-dependent methyltransferases"/>
    <property type="match status" value="1"/>
</dbReference>
<dbReference type="CDD" id="cd02440">
    <property type="entry name" value="AdoMet_MTases"/>
    <property type="match status" value="1"/>
</dbReference>
<evidence type="ECO:0000259" key="4">
    <source>
        <dbReference type="Pfam" id="PF08241"/>
    </source>
</evidence>
<dbReference type="InterPro" id="IPR051052">
    <property type="entry name" value="Diverse_substrate_MTase"/>
</dbReference>
<dbReference type="GO" id="GO:0008757">
    <property type="term" value="F:S-adenosylmethionine-dependent methyltransferase activity"/>
    <property type="evidence" value="ECO:0007669"/>
    <property type="project" value="InterPro"/>
</dbReference>
<dbReference type="InterPro" id="IPR013216">
    <property type="entry name" value="Methyltransf_11"/>
</dbReference>
<comment type="caution">
    <text evidence="5">The sequence shown here is derived from an EMBL/GenBank/DDBJ whole genome shotgun (WGS) entry which is preliminary data.</text>
</comment>